<dbReference type="Proteomes" id="UP001230268">
    <property type="component" value="Unassembled WGS sequence"/>
</dbReference>
<feature type="region of interest" description="Disordered" evidence="1">
    <location>
        <begin position="364"/>
        <end position="399"/>
    </location>
</feature>
<dbReference type="EMBL" id="JAVEPI010000003">
    <property type="protein sequence ID" value="KAK1442736.1"/>
    <property type="molecule type" value="Genomic_DNA"/>
</dbReference>
<feature type="region of interest" description="Disordered" evidence="1">
    <location>
        <begin position="500"/>
        <end position="523"/>
    </location>
</feature>
<dbReference type="AlphaFoldDB" id="A0AAD8LPX7"/>
<feature type="region of interest" description="Disordered" evidence="1">
    <location>
        <begin position="688"/>
        <end position="727"/>
    </location>
</feature>
<sequence length="912" mass="99402">MHSVNRFAAYREPAFQQSSVRRYNVDYRQLYRAPEALIQDGATSLRLYVVARRSSVANFQSYMPFDLYTQTSDWEHLQDACEVPEEDIFDRSISSSEDGRTPYSIPRSSPYIASASSRSSHRRGASLHGESPQYLVAPPSAKRSVGSSVRGSSPVPASIHREAGFDPQDEGPAYQYPEEPYAMPTTDPSVSKSAASHSVSFAKSVLTASPKQKGKRTLSGSRNVETLSPTGYSPFASFGAIYSSGLDSDTTHGLSAVTANALATIERLKKKGADKKGDRAQAGGNEIATGRGRKRKGGSAPSSTEYPGSIVGARQSPGKGAGLHLDNVNGFSSDEITFYDVPPYDGAQDFTGDQATDGPMSIADFGTVGSSKRPKTRGKRGKAGYKGAGGLNGDLGALPSKSHKSLLSSDVRGELSTSHRSDQGVQTTIGGYTGYSVGVGDDDFNMDEYGSFADKLHAGKLGMNGSKESSRYTRRQRKAVNSAMLLNSWYISYGDESKKPRKKYQHVPPYENHNRRYPTRSRLPPVQHWNSNLTADGSSVLFLIGVTSDDENLVQQAQHASGDVLIMNDDTNNIDNTTSVVKIPVEEMPEASLVLTDSQGYMEMQVIETSAEQPLAIENAPLESARKRSVPFTVITRSISISDRPDGALSRSMSLLDKPDGALSRSMSLLDKPDGALSRSQSIGDWYGKPAKAPLPIANKKQGKRATTTKLKKGATKKKGSTSKKKKEMTVREALEILKVDSLDSLALNESVVERVSEESAKSKSPKPRRQASFYQEMALDVARSSGIDKLPSDSVTMQNGKQISYRSFFRVNEVESQLYKGSIFQPMIMNSRCRSSNVIIPVGRMVDMGNVKANFICGYLFGGENVFIRGHGMSWELKPKHTFFLPMFEEWAIHNDSPSMDANITLTFVSI</sequence>
<feature type="compositionally biased region" description="Basic residues" evidence="1">
    <location>
        <begin position="372"/>
        <end position="383"/>
    </location>
</feature>
<proteinExistence type="predicted"/>
<feature type="region of interest" description="Disordered" evidence="1">
    <location>
        <begin position="270"/>
        <end position="322"/>
    </location>
</feature>
<keyword evidence="3" id="KW-1185">Reference proteome</keyword>
<organism evidence="2 3">
    <name type="scientific">Babesia gibsoni</name>
    <dbReference type="NCBI Taxonomy" id="33632"/>
    <lineage>
        <taxon>Eukaryota</taxon>
        <taxon>Sar</taxon>
        <taxon>Alveolata</taxon>
        <taxon>Apicomplexa</taxon>
        <taxon>Aconoidasida</taxon>
        <taxon>Piroplasmida</taxon>
        <taxon>Babesiidae</taxon>
        <taxon>Babesia</taxon>
    </lineage>
</organism>
<feature type="compositionally biased region" description="Basic residues" evidence="1">
    <location>
        <begin position="710"/>
        <end position="727"/>
    </location>
</feature>
<feature type="compositionally biased region" description="Gly residues" evidence="1">
    <location>
        <begin position="384"/>
        <end position="393"/>
    </location>
</feature>
<protein>
    <submittedName>
        <fullName evidence="2">Uncharacterized protein</fullName>
    </submittedName>
</protein>
<gene>
    <name evidence="2" type="ORF">BgAZ_302540</name>
</gene>
<feature type="region of interest" description="Disordered" evidence="1">
    <location>
        <begin position="88"/>
        <end position="228"/>
    </location>
</feature>
<feature type="compositionally biased region" description="Low complexity" evidence="1">
    <location>
        <begin position="140"/>
        <end position="158"/>
    </location>
</feature>
<accession>A0AAD8LPX7</accession>
<comment type="caution">
    <text evidence="2">The sequence shown here is derived from an EMBL/GenBank/DDBJ whole genome shotgun (WGS) entry which is preliminary data.</text>
</comment>
<reference evidence="2" key="1">
    <citation type="submission" date="2023-08" db="EMBL/GenBank/DDBJ databases">
        <title>Draft sequence of the Babesia gibsoni genome.</title>
        <authorList>
            <person name="Yamagishi J.Y."/>
            <person name="Xuan X.X."/>
        </authorList>
    </citation>
    <scope>NUCLEOTIDE SEQUENCE</scope>
    <source>
        <strain evidence="2">Azabu</strain>
    </source>
</reference>
<evidence type="ECO:0000313" key="3">
    <source>
        <dbReference type="Proteomes" id="UP001230268"/>
    </source>
</evidence>
<feature type="compositionally biased region" description="Polar residues" evidence="1">
    <location>
        <begin position="218"/>
        <end position="228"/>
    </location>
</feature>
<evidence type="ECO:0000256" key="1">
    <source>
        <dbReference type="SAM" id="MobiDB-lite"/>
    </source>
</evidence>
<feature type="compositionally biased region" description="Low complexity" evidence="1">
    <location>
        <begin position="189"/>
        <end position="205"/>
    </location>
</feature>
<name>A0AAD8LPX7_BABGI</name>
<feature type="compositionally biased region" description="Low complexity" evidence="1">
    <location>
        <begin position="103"/>
        <end position="118"/>
    </location>
</feature>
<evidence type="ECO:0000313" key="2">
    <source>
        <dbReference type="EMBL" id="KAK1442736.1"/>
    </source>
</evidence>